<proteinExistence type="predicted"/>
<dbReference type="RefSeq" id="WP_331303539.1">
    <property type="nucleotide sequence ID" value="NZ_MLCA01000014.1"/>
</dbReference>
<sequence>MDRIAFFSDDGSAAVCARMVSDGLARLETPVTLALQPHLAQEAAGTGLPPGISIVAFAGRSNGFDVEQALRTASRSGGTVAAALPLSRVDDNVVRGQFDAVITVGASPAAAARAMRAARYDAGSDGSARAGSHGRVPAWFLACSDQAILATKARLSAIDGPALPLATRTLPAVLPRALVAGRGYRDGQVPDGVAGGTAVLLAALSLAVAADPWVKRLDAAGLASLMSARTLPAERALSDRLVGLANAYESLLGTAGADWSGDDLAVSPSRPRDRRAPAARAVPVDRTSAALPARRAYRA</sequence>
<protein>
    <submittedName>
        <fullName evidence="2">Uncharacterized protein</fullName>
    </submittedName>
</protein>
<dbReference type="Proteomes" id="UP001355206">
    <property type="component" value="Unassembled WGS sequence"/>
</dbReference>
<reference evidence="2 3" key="1">
    <citation type="journal article" date="2012" name="Genet. Mol. Biol.">
        <title>Analysis of 16S rRNA and mxaF genes revealing insights into Methylobacterium niche-specific plant association.</title>
        <authorList>
            <person name="Dourado M.N."/>
            <person name="Andreote F.D."/>
            <person name="Dini-Andreote F."/>
            <person name="Conti R."/>
            <person name="Araujo J.M."/>
            <person name="Araujo W.L."/>
        </authorList>
    </citation>
    <scope>NUCLEOTIDE SEQUENCE [LARGE SCALE GENOMIC DNA]</scope>
    <source>
        <strain evidence="2 3">TC3-10</strain>
    </source>
</reference>
<organism evidence="2 3">
    <name type="scientific">Methylobacterium oryzae</name>
    <dbReference type="NCBI Taxonomy" id="334852"/>
    <lineage>
        <taxon>Bacteria</taxon>
        <taxon>Pseudomonadati</taxon>
        <taxon>Pseudomonadota</taxon>
        <taxon>Alphaproteobacteria</taxon>
        <taxon>Hyphomicrobiales</taxon>
        <taxon>Methylobacteriaceae</taxon>
        <taxon>Methylobacterium</taxon>
    </lineage>
</organism>
<feature type="region of interest" description="Disordered" evidence="1">
    <location>
        <begin position="262"/>
        <end position="299"/>
    </location>
</feature>
<evidence type="ECO:0000313" key="2">
    <source>
        <dbReference type="EMBL" id="MEE7493299.1"/>
    </source>
</evidence>
<comment type="caution">
    <text evidence="2">The sequence shown here is derived from an EMBL/GenBank/DDBJ whole genome shotgun (WGS) entry which is preliminary data.</text>
</comment>
<gene>
    <name evidence="2" type="ORF">MOTC310_23700</name>
</gene>
<name>A0ABU7TTS4_9HYPH</name>
<accession>A0ABU7TTS4</accession>
<keyword evidence="3" id="KW-1185">Reference proteome</keyword>
<dbReference type="EMBL" id="MLCA01000014">
    <property type="protein sequence ID" value="MEE7493299.1"/>
    <property type="molecule type" value="Genomic_DNA"/>
</dbReference>
<evidence type="ECO:0000256" key="1">
    <source>
        <dbReference type="SAM" id="MobiDB-lite"/>
    </source>
</evidence>
<evidence type="ECO:0000313" key="3">
    <source>
        <dbReference type="Proteomes" id="UP001355206"/>
    </source>
</evidence>